<evidence type="ECO:0000259" key="4">
    <source>
        <dbReference type="Pfam" id="PF08386"/>
    </source>
</evidence>
<proteinExistence type="inferred from homology"/>
<dbReference type="Pfam" id="PF08386">
    <property type="entry name" value="Abhydrolase_4"/>
    <property type="match status" value="1"/>
</dbReference>
<evidence type="ECO:0000313" key="6">
    <source>
        <dbReference type="Proteomes" id="UP000249402"/>
    </source>
</evidence>
<dbReference type="Gene3D" id="3.40.50.1820">
    <property type="entry name" value="alpha/beta hydrolase"/>
    <property type="match status" value="1"/>
</dbReference>
<dbReference type="OrthoDB" id="425534at2759"/>
<evidence type="ECO:0000256" key="2">
    <source>
        <dbReference type="ARBA" id="ARBA00022801"/>
    </source>
</evidence>
<keyword evidence="2 5" id="KW-0378">Hydrolase</keyword>
<dbReference type="EMBL" id="KZ824422">
    <property type="protein sequence ID" value="RAL04915.1"/>
    <property type="molecule type" value="Genomic_DNA"/>
</dbReference>
<dbReference type="InterPro" id="IPR000073">
    <property type="entry name" value="AB_hydrolase_1"/>
</dbReference>
<evidence type="ECO:0000256" key="1">
    <source>
        <dbReference type="ARBA" id="ARBA00010088"/>
    </source>
</evidence>
<evidence type="ECO:0000313" key="5">
    <source>
        <dbReference type="EMBL" id="RAL04915.1"/>
    </source>
</evidence>
<protein>
    <submittedName>
        <fullName evidence="5">Alpha/beta-hydrolase</fullName>
    </submittedName>
</protein>
<name>A0A395HCN5_9EURO</name>
<dbReference type="Pfam" id="PF00561">
    <property type="entry name" value="Abhydrolase_1"/>
    <property type="match status" value="1"/>
</dbReference>
<organism evidence="5 6">
    <name type="scientific">Aspergillus ibericus CBS 121593</name>
    <dbReference type="NCBI Taxonomy" id="1448316"/>
    <lineage>
        <taxon>Eukaryota</taxon>
        <taxon>Fungi</taxon>
        <taxon>Dikarya</taxon>
        <taxon>Ascomycota</taxon>
        <taxon>Pezizomycotina</taxon>
        <taxon>Eurotiomycetes</taxon>
        <taxon>Eurotiomycetidae</taxon>
        <taxon>Eurotiales</taxon>
        <taxon>Aspergillaceae</taxon>
        <taxon>Aspergillus</taxon>
        <taxon>Aspergillus subgen. Circumdati</taxon>
    </lineage>
</organism>
<dbReference type="PANTHER" id="PTHR43248">
    <property type="entry name" value="2-SUCCINYL-6-HYDROXY-2,4-CYCLOHEXADIENE-1-CARBOXYLATE SYNTHASE"/>
    <property type="match status" value="1"/>
</dbReference>
<dbReference type="SUPFAM" id="SSF53474">
    <property type="entry name" value="alpha/beta-Hydrolases"/>
    <property type="match status" value="1"/>
</dbReference>
<dbReference type="InterPro" id="IPR029058">
    <property type="entry name" value="AB_hydrolase_fold"/>
</dbReference>
<dbReference type="Proteomes" id="UP000249402">
    <property type="component" value="Unassembled WGS sequence"/>
</dbReference>
<gene>
    <name evidence="5" type="ORF">BO80DRAFT_373156</name>
</gene>
<feature type="non-terminal residue" evidence="5">
    <location>
        <position position="540"/>
    </location>
</feature>
<comment type="similarity">
    <text evidence="1">Belongs to the peptidase S33 family.</text>
</comment>
<dbReference type="AlphaFoldDB" id="A0A395HCN5"/>
<sequence>MEPQAGNTLLFNWTDVSPSFGLQYHPCYDGLECARLLLPMNWHNTSDSRNVAIAIIKLPATVSSADPRFSGTLITNPGGPGQSGVQMVLGAGRFIQQLVDDADHKYEIVSFDPRGVWQSTPRLDCFEGDDYARGLWEWEKRIRGNMDGSNQAAIQAHIAAAKAFGGFCENSKHDFAVHVSTAAVARDMLEMVEKIESERKEKSFHGDQEVLSADSVTKLQYLGFSYGTHLGNTFASLFPDRVKRMVLDGVVDSYAFTGTRWPLGSTQDAEKVMDHFFDTCFAAKESCALYKPGYTSSGEIRDAIQTVFKIIKQSPVPVVQDKNFTLFTLTDLQQLILTPCYSPIAFFPQVAEDLDLLLQGQYADVVNDNPELLGPAAPQHASCDDAIGSPNPDTYSVYAASDAAFSVVCGDRVDVRNTTAKELADYIQHMLDESPSIGSTWATFYTQCAGWPYRAKWAFHGPFKTPPPETKTGPDAPLLFLSSEFDPVTPVSAAIAMAERHPHSLVVKQRSYGHTALFAAPSNATRRILREYMHHGILPQ</sequence>
<evidence type="ECO:0000259" key="3">
    <source>
        <dbReference type="Pfam" id="PF00561"/>
    </source>
</evidence>
<dbReference type="InterPro" id="IPR051601">
    <property type="entry name" value="Serine_prot/Carboxylest_S33"/>
</dbReference>
<reference evidence="5 6" key="1">
    <citation type="submission" date="2018-02" db="EMBL/GenBank/DDBJ databases">
        <title>The genomes of Aspergillus section Nigri reveals drivers in fungal speciation.</title>
        <authorList>
            <consortium name="DOE Joint Genome Institute"/>
            <person name="Vesth T.C."/>
            <person name="Nybo J."/>
            <person name="Theobald S."/>
            <person name="Brandl J."/>
            <person name="Frisvad J.C."/>
            <person name="Nielsen K.F."/>
            <person name="Lyhne E.K."/>
            <person name="Kogle M.E."/>
            <person name="Kuo A."/>
            <person name="Riley R."/>
            <person name="Clum A."/>
            <person name="Nolan M."/>
            <person name="Lipzen A."/>
            <person name="Salamov A."/>
            <person name="Henrissat B."/>
            <person name="Wiebenga A."/>
            <person name="De vries R.P."/>
            <person name="Grigoriev I.V."/>
            <person name="Mortensen U.H."/>
            <person name="Andersen M.R."/>
            <person name="Baker S.E."/>
        </authorList>
    </citation>
    <scope>NUCLEOTIDE SEQUENCE [LARGE SCALE GENOMIC DNA]</scope>
    <source>
        <strain evidence="5 6">CBS 121593</strain>
    </source>
</reference>
<dbReference type="InterPro" id="IPR013595">
    <property type="entry name" value="Pept_S33_TAP-like_C"/>
</dbReference>
<dbReference type="RefSeq" id="XP_025579242.1">
    <property type="nucleotide sequence ID" value="XM_025716551.1"/>
</dbReference>
<dbReference type="GO" id="GO:0016787">
    <property type="term" value="F:hydrolase activity"/>
    <property type="evidence" value="ECO:0007669"/>
    <property type="project" value="UniProtKB-KW"/>
</dbReference>
<accession>A0A395HCN5</accession>
<dbReference type="STRING" id="1448316.A0A395HCN5"/>
<dbReference type="GeneID" id="37221416"/>
<feature type="domain" description="AB hydrolase-1" evidence="3">
    <location>
        <begin position="72"/>
        <end position="261"/>
    </location>
</feature>
<feature type="domain" description="Peptidase S33 tripeptidyl aminopeptidase-like C-terminal" evidence="4">
    <location>
        <begin position="435"/>
        <end position="539"/>
    </location>
</feature>
<dbReference type="VEuPathDB" id="FungiDB:BO80DRAFT_373156"/>
<keyword evidence="6" id="KW-1185">Reference proteome</keyword>
<dbReference type="PANTHER" id="PTHR43248:SF25">
    <property type="entry name" value="AB HYDROLASE-1 DOMAIN-CONTAINING PROTEIN-RELATED"/>
    <property type="match status" value="1"/>
</dbReference>